<comment type="caution">
    <text evidence="2">The sequence shown here is derived from an EMBL/GenBank/DDBJ whole genome shotgun (WGS) entry which is preliminary data.</text>
</comment>
<dbReference type="PANTHER" id="PTHR30251">
    <property type="entry name" value="PILUS ASSEMBLY CHAPERONE"/>
    <property type="match status" value="1"/>
</dbReference>
<organism evidence="2 3">
    <name type="scientific">Idiomarina aquatica</name>
    <dbReference type="NCBI Taxonomy" id="1327752"/>
    <lineage>
        <taxon>Bacteria</taxon>
        <taxon>Pseudomonadati</taxon>
        <taxon>Pseudomonadota</taxon>
        <taxon>Gammaproteobacteria</taxon>
        <taxon>Alteromonadales</taxon>
        <taxon>Idiomarinaceae</taxon>
        <taxon>Idiomarina</taxon>
    </lineage>
</organism>
<dbReference type="Pfam" id="PF00345">
    <property type="entry name" value="PapD_N"/>
    <property type="match status" value="1"/>
</dbReference>
<dbReference type="Proteomes" id="UP000286680">
    <property type="component" value="Unassembled WGS sequence"/>
</dbReference>
<dbReference type="EMBL" id="PIPS01000001">
    <property type="protein sequence ID" value="RUO45312.1"/>
    <property type="molecule type" value="Genomic_DNA"/>
</dbReference>
<dbReference type="AlphaFoldDB" id="A0AA94EHG2"/>
<evidence type="ECO:0000313" key="3">
    <source>
        <dbReference type="Proteomes" id="UP000286680"/>
    </source>
</evidence>
<dbReference type="SUPFAM" id="SSF49354">
    <property type="entry name" value="PapD-like"/>
    <property type="match status" value="1"/>
</dbReference>
<dbReference type="InterPro" id="IPR016147">
    <property type="entry name" value="Pili_assmbl_chaperone_N"/>
</dbReference>
<keyword evidence="3" id="KW-1185">Reference proteome</keyword>
<protein>
    <submittedName>
        <fullName evidence="2">Molecular chaperone</fullName>
    </submittedName>
</protein>
<dbReference type="PANTHER" id="PTHR30251:SF4">
    <property type="entry name" value="SLR1668 PROTEIN"/>
    <property type="match status" value="1"/>
</dbReference>
<feature type="domain" description="Pili assembly chaperone N-terminal" evidence="1">
    <location>
        <begin position="42"/>
        <end position="155"/>
    </location>
</feature>
<name>A0AA94EHG2_9GAMM</name>
<accession>A0AA94EHG2</accession>
<evidence type="ECO:0000259" key="1">
    <source>
        <dbReference type="Pfam" id="PF00345"/>
    </source>
</evidence>
<sequence>MALVFRQNKKKTMLKKSLFGLLVLTALLVKAYEVEPMIAEILASSGNNRVTYRVANPSDTTLALEVEIYKRTFDENQAEQLVETDDILVLPPQTEVNAKSYQVFRAQFIGDPRIAETQSYRIVFKQLPLKNDADGQPEINMVFNFATLLFVNPQQGIESLQQRLECDAQQHCELVLSNEGNQVVNLNGSELFINDGEERVVEWTLYRELLPVSYLMPSHTIRLALSSIHEQGTVEDAFIRLADDR</sequence>
<dbReference type="InterPro" id="IPR013783">
    <property type="entry name" value="Ig-like_fold"/>
</dbReference>
<evidence type="ECO:0000313" key="2">
    <source>
        <dbReference type="EMBL" id="RUO45312.1"/>
    </source>
</evidence>
<dbReference type="Gene3D" id="2.60.40.10">
    <property type="entry name" value="Immunoglobulins"/>
    <property type="match status" value="1"/>
</dbReference>
<dbReference type="GO" id="GO:0071555">
    <property type="term" value="P:cell wall organization"/>
    <property type="evidence" value="ECO:0007669"/>
    <property type="project" value="InterPro"/>
</dbReference>
<proteinExistence type="predicted"/>
<reference evidence="3" key="1">
    <citation type="journal article" date="2018" name="Front. Microbiol.">
        <title>Genome-Based Analysis Reveals the Taxonomy and Diversity of the Family Idiomarinaceae.</title>
        <authorList>
            <person name="Liu Y."/>
            <person name="Lai Q."/>
            <person name="Shao Z."/>
        </authorList>
    </citation>
    <scope>NUCLEOTIDE SEQUENCE [LARGE SCALE GENOMIC DNA]</scope>
    <source>
        <strain evidence="3">SN-14</strain>
    </source>
</reference>
<dbReference type="InterPro" id="IPR008962">
    <property type="entry name" value="PapD-like_sf"/>
</dbReference>
<dbReference type="InterPro" id="IPR050643">
    <property type="entry name" value="Periplasmic_pilus_chap"/>
</dbReference>
<dbReference type="GO" id="GO:0030288">
    <property type="term" value="C:outer membrane-bounded periplasmic space"/>
    <property type="evidence" value="ECO:0007669"/>
    <property type="project" value="InterPro"/>
</dbReference>
<gene>
    <name evidence="2" type="ORF">CWE23_04705</name>
</gene>